<evidence type="ECO:0000256" key="4">
    <source>
        <dbReference type="ARBA" id="ARBA00022989"/>
    </source>
</evidence>
<evidence type="ECO:0000256" key="5">
    <source>
        <dbReference type="ARBA" id="ARBA00023136"/>
    </source>
</evidence>
<gene>
    <name evidence="7" type="ORF">ENG63_05905</name>
</gene>
<evidence type="ECO:0000256" key="1">
    <source>
        <dbReference type="ARBA" id="ARBA00004651"/>
    </source>
</evidence>
<keyword evidence="2" id="KW-1003">Cell membrane</keyword>
<dbReference type="Proteomes" id="UP000886289">
    <property type="component" value="Unassembled WGS sequence"/>
</dbReference>
<name>A0A7C0U332_DESA2</name>
<evidence type="ECO:0000313" key="7">
    <source>
        <dbReference type="EMBL" id="HDD44375.1"/>
    </source>
</evidence>
<feature type="transmembrane region" description="Helical" evidence="6">
    <location>
        <begin position="233"/>
        <end position="254"/>
    </location>
</feature>
<dbReference type="NCBIfam" id="TIGR00374">
    <property type="entry name" value="flippase-like domain"/>
    <property type="match status" value="1"/>
</dbReference>
<proteinExistence type="predicted"/>
<feature type="transmembrane region" description="Helical" evidence="6">
    <location>
        <begin position="143"/>
        <end position="160"/>
    </location>
</feature>
<dbReference type="AlphaFoldDB" id="A0A7C0U332"/>
<organism evidence="7">
    <name type="scientific">Desulfofervidus auxilii</name>
    <dbReference type="NCBI Taxonomy" id="1621989"/>
    <lineage>
        <taxon>Bacteria</taxon>
        <taxon>Pseudomonadati</taxon>
        <taxon>Thermodesulfobacteriota</taxon>
        <taxon>Candidatus Desulfofervidia</taxon>
        <taxon>Candidatus Desulfofervidales</taxon>
        <taxon>Candidatus Desulfofervidaceae</taxon>
        <taxon>Candidatus Desulfofervidus</taxon>
    </lineage>
</organism>
<feature type="transmembrane region" description="Helical" evidence="6">
    <location>
        <begin position="76"/>
        <end position="93"/>
    </location>
</feature>
<feature type="transmembrane region" description="Helical" evidence="6">
    <location>
        <begin position="37"/>
        <end position="55"/>
    </location>
</feature>
<dbReference type="InterPro" id="IPR022791">
    <property type="entry name" value="L-PG_synthase/AglD"/>
</dbReference>
<evidence type="ECO:0000256" key="6">
    <source>
        <dbReference type="SAM" id="Phobius"/>
    </source>
</evidence>
<protein>
    <submittedName>
        <fullName evidence="7">Flippase-like domain-containing protein</fullName>
    </submittedName>
</protein>
<feature type="transmembrane region" description="Helical" evidence="6">
    <location>
        <begin position="274"/>
        <end position="301"/>
    </location>
</feature>
<dbReference type="EMBL" id="DRBS01000228">
    <property type="protein sequence ID" value="HDD44375.1"/>
    <property type="molecule type" value="Genomic_DNA"/>
</dbReference>
<keyword evidence="5 6" id="KW-0472">Membrane</keyword>
<feature type="transmembrane region" description="Helical" evidence="6">
    <location>
        <begin position="113"/>
        <end position="136"/>
    </location>
</feature>
<comment type="caution">
    <text evidence="7">The sequence shown here is derived from an EMBL/GenBank/DDBJ whole genome shotgun (WGS) entry which is preliminary data.</text>
</comment>
<dbReference type="PANTHER" id="PTHR39087:SF2">
    <property type="entry name" value="UPF0104 MEMBRANE PROTEIN MJ1595"/>
    <property type="match status" value="1"/>
</dbReference>
<evidence type="ECO:0000256" key="2">
    <source>
        <dbReference type="ARBA" id="ARBA00022475"/>
    </source>
</evidence>
<evidence type="ECO:0000256" key="3">
    <source>
        <dbReference type="ARBA" id="ARBA00022692"/>
    </source>
</evidence>
<keyword evidence="4 6" id="KW-1133">Transmembrane helix</keyword>
<sequence length="317" mass="35711">MEKNSKVWLIVLFAVVVYLLMGIYGDFGKLSLAMKDFRWTFLFVLFILTTINYLFRFLKWDFFLKKAGVYLNLKDNLFVFFSGLSMIITPGKIGEIWKGWLIKDINGAELSKTVPVVIVERITDVLGLAILALFGILYYKEGIYFILALFLIFLGFLATVKSKTISNRIISMLEHKMGKYAENIKTMHKTFENTMETKGLIGMSLMSAFAWFFECIGMYLVILGFKESIDITLATFIFSFASLTGAVSMIPGGLGVAEATISGLLQFFGLTPTLSVGIAIIVRSGTLWYGAIMGLSVYLLFKREKGDKKKQRVTTLK</sequence>
<comment type="subcellular location">
    <subcellularLocation>
        <location evidence="1">Cell membrane</location>
        <topology evidence="1">Multi-pass membrane protein</topology>
    </subcellularLocation>
</comment>
<keyword evidence="3 6" id="KW-0812">Transmembrane</keyword>
<reference evidence="7" key="1">
    <citation type="journal article" date="2020" name="mSystems">
        <title>Genome- and Community-Level Interaction Insights into Carbon Utilization and Element Cycling Functions of Hydrothermarchaeota in Hydrothermal Sediment.</title>
        <authorList>
            <person name="Zhou Z."/>
            <person name="Liu Y."/>
            <person name="Xu W."/>
            <person name="Pan J."/>
            <person name="Luo Z.H."/>
            <person name="Li M."/>
        </authorList>
    </citation>
    <scope>NUCLEOTIDE SEQUENCE [LARGE SCALE GENOMIC DNA]</scope>
    <source>
        <strain evidence="7">HyVt-233</strain>
    </source>
</reference>
<accession>A0A7C0U332</accession>
<feature type="transmembrane region" description="Helical" evidence="6">
    <location>
        <begin position="7"/>
        <end position="25"/>
    </location>
</feature>
<dbReference type="Pfam" id="PF03706">
    <property type="entry name" value="LPG_synthase_TM"/>
    <property type="match status" value="1"/>
</dbReference>
<dbReference type="GO" id="GO:0005886">
    <property type="term" value="C:plasma membrane"/>
    <property type="evidence" value="ECO:0007669"/>
    <property type="project" value="UniProtKB-SubCell"/>
</dbReference>
<dbReference type="PANTHER" id="PTHR39087">
    <property type="entry name" value="UPF0104 MEMBRANE PROTEIN MJ1595"/>
    <property type="match status" value="1"/>
</dbReference>
<feature type="transmembrane region" description="Helical" evidence="6">
    <location>
        <begin position="200"/>
        <end position="221"/>
    </location>
</feature>